<dbReference type="Proteomes" id="UP000266673">
    <property type="component" value="Unassembled WGS sequence"/>
</dbReference>
<keyword evidence="3" id="KW-1185">Reference proteome</keyword>
<dbReference type="OrthoDB" id="2441027at2759"/>
<dbReference type="EMBL" id="QKWP01001096">
    <property type="protein sequence ID" value="RIB11788.1"/>
    <property type="molecule type" value="Genomic_DNA"/>
</dbReference>
<evidence type="ECO:0000313" key="2">
    <source>
        <dbReference type="EMBL" id="RIB11788.1"/>
    </source>
</evidence>
<dbReference type="AlphaFoldDB" id="A0A397UR15"/>
<name>A0A397UR15_9GLOM</name>
<feature type="coiled-coil region" evidence="1">
    <location>
        <begin position="65"/>
        <end position="110"/>
    </location>
</feature>
<reference evidence="2 3" key="1">
    <citation type="submission" date="2018-06" db="EMBL/GenBank/DDBJ databases">
        <title>Comparative genomics reveals the genomic features of Rhizophagus irregularis, R. cerebriforme, R. diaphanum and Gigaspora rosea, and their symbiotic lifestyle signature.</title>
        <authorList>
            <person name="Morin E."/>
            <person name="San Clemente H."/>
            <person name="Chen E.C.H."/>
            <person name="De La Providencia I."/>
            <person name="Hainaut M."/>
            <person name="Kuo A."/>
            <person name="Kohler A."/>
            <person name="Murat C."/>
            <person name="Tang N."/>
            <person name="Roy S."/>
            <person name="Loubradou J."/>
            <person name="Henrissat B."/>
            <person name="Grigoriev I.V."/>
            <person name="Corradi N."/>
            <person name="Roux C."/>
            <person name="Martin F.M."/>
        </authorList>
    </citation>
    <scope>NUCLEOTIDE SEQUENCE [LARGE SCALE GENOMIC DNA]</scope>
    <source>
        <strain evidence="2 3">DAOM 194757</strain>
    </source>
</reference>
<sequence>MLPHQRRKNNWFPEIIFYRFNINKLRDIINKIQNNNWDDTTEMPFLSDKLLELVDKKKIDDTNIFDNTQKLKDSEEKLIQKLEENEKKLIQKLEENEKKLIQKLEDNEKITLELKNILKKTD</sequence>
<evidence type="ECO:0000256" key="1">
    <source>
        <dbReference type="SAM" id="Coils"/>
    </source>
</evidence>
<protein>
    <submittedName>
        <fullName evidence="2">Uncharacterized protein</fullName>
    </submittedName>
</protein>
<accession>A0A397UR15</accession>
<evidence type="ECO:0000313" key="3">
    <source>
        <dbReference type="Proteomes" id="UP000266673"/>
    </source>
</evidence>
<keyword evidence="1" id="KW-0175">Coiled coil</keyword>
<organism evidence="2 3">
    <name type="scientific">Gigaspora rosea</name>
    <dbReference type="NCBI Taxonomy" id="44941"/>
    <lineage>
        <taxon>Eukaryota</taxon>
        <taxon>Fungi</taxon>
        <taxon>Fungi incertae sedis</taxon>
        <taxon>Mucoromycota</taxon>
        <taxon>Glomeromycotina</taxon>
        <taxon>Glomeromycetes</taxon>
        <taxon>Diversisporales</taxon>
        <taxon>Gigasporaceae</taxon>
        <taxon>Gigaspora</taxon>
    </lineage>
</organism>
<proteinExistence type="predicted"/>
<gene>
    <name evidence="2" type="ORF">C2G38_77188</name>
</gene>
<comment type="caution">
    <text evidence="2">The sequence shown here is derived from an EMBL/GenBank/DDBJ whole genome shotgun (WGS) entry which is preliminary data.</text>
</comment>